<dbReference type="STRING" id="1122188.SAMN02745674_00007"/>
<organism evidence="3 4">
    <name type="scientific">Lysobacter spongiicola DSM 21749</name>
    <dbReference type="NCBI Taxonomy" id="1122188"/>
    <lineage>
        <taxon>Bacteria</taxon>
        <taxon>Pseudomonadati</taxon>
        <taxon>Pseudomonadota</taxon>
        <taxon>Gammaproteobacteria</taxon>
        <taxon>Lysobacterales</taxon>
        <taxon>Lysobacteraceae</taxon>
        <taxon>Novilysobacter</taxon>
    </lineage>
</organism>
<dbReference type="InterPro" id="IPR028976">
    <property type="entry name" value="CheC-like_sf"/>
</dbReference>
<sequence>MAAKFLGQFLLEQGLIDRQQLLDALETQRASNPLLGELAVAAGMLEPAQAQRINERQRSEDKRFGDLALEMGLLGAAQVDALLAQQKQGRKLFGEILVEQGALAAEQLAEALRVHQREREVALQSVELGLAGHPAGDVMEAALATCGRLFPRLLKTPAQISSALDVADAIHPGQVNALVRIGGERPLRIAIACDPDTADNIATSFLGISPDDCDEGLALDALGELVNVVMGYVAKDALPDDASYRPEPPAFNVPASGFLGAGPSHLAVAMTSQLGGFVVIVSG</sequence>
<evidence type="ECO:0000259" key="2">
    <source>
        <dbReference type="Pfam" id="PF13690"/>
    </source>
</evidence>
<dbReference type="OrthoDB" id="5614404at2"/>
<evidence type="ECO:0000313" key="3">
    <source>
        <dbReference type="EMBL" id="SJZ53818.1"/>
    </source>
</evidence>
<dbReference type="GO" id="GO:0006935">
    <property type="term" value="P:chemotaxis"/>
    <property type="evidence" value="ECO:0007669"/>
    <property type="project" value="UniProtKB-KW"/>
</dbReference>
<dbReference type="SUPFAM" id="SSF103039">
    <property type="entry name" value="CheC-like"/>
    <property type="match status" value="1"/>
</dbReference>
<dbReference type="EMBL" id="FUXP01000001">
    <property type="protein sequence ID" value="SJZ53818.1"/>
    <property type="molecule type" value="Genomic_DNA"/>
</dbReference>
<keyword evidence="1" id="KW-0145">Chemotaxis</keyword>
<dbReference type="Pfam" id="PF13690">
    <property type="entry name" value="CheX"/>
    <property type="match status" value="1"/>
</dbReference>
<evidence type="ECO:0000256" key="1">
    <source>
        <dbReference type="ARBA" id="ARBA00022500"/>
    </source>
</evidence>
<accession>A0A1T4LGU2</accession>
<dbReference type="Gene3D" id="3.40.1550.10">
    <property type="entry name" value="CheC-like"/>
    <property type="match status" value="1"/>
</dbReference>
<dbReference type="InterPro" id="IPR028051">
    <property type="entry name" value="CheX-like_dom"/>
</dbReference>
<dbReference type="SUPFAM" id="SSF160246">
    <property type="entry name" value="EspE N-terminal domain-like"/>
    <property type="match status" value="2"/>
</dbReference>
<keyword evidence="4" id="KW-1185">Reference proteome</keyword>
<dbReference type="InterPro" id="IPR037257">
    <property type="entry name" value="T2SS_E_N_sf"/>
</dbReference>
<protein>
    <submittedName>
        <fullName evidence="3">Chemotaxis protein CheX, a CheY~P-specific phosphatase</fullName>
    </submittedName>
</protein>
<dbReference type="RefSeq" id="WP_078756693.1">
    <property type="nucleotide sequence ID" value="NZ_FUXP01000001.1"/>
</dbReference>
<proteinExistence type="predicted"/>
<reference evidence="3 4" key="1">
    <citation type="submission" date="2017-02" db="EMBL/GenBank/DDBJ databases">
        <authorList>
            <person name="Peterson S.W."/>
        </authorList>
    </citation>
    <scope>NUCLEOTIDE SEQUENCE [LARGE SCALE GENOMIC DNA]</scope>
    <source>
        <strain evidence="3 4">DSM 21749</strain>
    </source>
</reference>
<name>A0A1T4LGU2_9GAMM</name>
<gene>
    <name evidence="3" type="ORF">SAMN02745674_00007</name>
</gene>
<dbReference type="Proteomes" id="UP000190061">
    <property type="component" value="Unassembled WGS sequence"/>
</dbReference>
<feature type="domain" description="Chemotaxis phosphatase CheX-like" evidence="2">
    <location>
        <begin position="176"/>
        <end position="237"/>
    </location>
</feature>
<evidence type="ECO:0000313" key="4">
    <source>
        <dbReference type="Proteomes" id="UP000190061"/>
    </source>
</evidence>
<dbReference type="AlphaFoldDB" id="A0A1T4LGU2"/>